<dbReference type="EMBL" id="FOFO01000015">
    <property type="protein sequence ID" value="SEQ06781.1"/>
    <property type="molecule type" value="Genomic_DNA"/>
</dbReference>
<keyword evidence="2" id="KW-1185">Reference proteome</keyword>
<dbReference type="AlphaFoldDB" id="A0A1H9D062"/>
<reference evidence="1 2" key="1">
    <citation type="submission" date="2016-10" db="EMBL/GenBank/DDBJ databases">
        <authorList>
            <person name="de Groot N.N."/>
        </authorList>
    </citation>
    <scope>NUCLEOTIDE SEQUENCE [LARGE SCALE GENOMIC DNA]</scope>
    <source>
        <strain evidence="1 2">B7-7</strain>
    </source>
</reference>
<organism evidence="1 2">
    <name type="scientific">Ectothiorhodospira magna</name>
    <dbReference type="NCBI Taxonomy" id="867345"/>
    <lineage>
        <taxon>Bacteria</taxon>
        <taxon>Pseudomonadati</taxon>
        <taxon>Pseudomonadota</taxon>
        <taxon>Gammaproteobacteria</taxon>
        <taxon>Chromatiales</taxon>
        <taxon>Ectothiorhodospiraceae</taxon>
        <taxon>Ectothiorhodospira</taxon>
    </lineage>
</organism>
<dbReference type="PANTHER" id="PTHR31480">
    <property type="entry name" value="BIFUNCTIONAL LYCOPENE CYCLASE/PHYTOENE SYNTHASE"/>
    <property type="match status" value="1"/>
</dbReference>
<dbReference type="SUPFAM" id="SSF48576">
    <property type="entry name" value="Terpenoid synthases"/>
    <property type="match status" value="1"/>
</dbReference>
<dbReference type="InterPro" id="IPR002060">
    <property type="entry name" value="Squ/phyt_synthse"/>
</dbReference>
<proteinExistence type="predicted"/>
<dbReference type="Pfam" id="PF00494">
    <property type="entry name" value="SQS_PSY"/>
    <property type="match status" value="1"/>
</dbReference>
<dbReference type="SFLD" id="SFLDG01212">
    <property type="entry name" value="Phytoene_synthase_like"/>
    <property type="match status" value="1"/>
</dbReference>
<dbReference type="RefSeq" id="WP_090206768.1">
    <property type="nucleotide sequence ID" value="NZ_FOFO01000015.1"/>
</dbReference>
<gene>
    <name evidence="1" type="ORF">SAMN05421693_11574</name>
</gene>
<dbReference type="GO" id="GO:0004311">
    <property type="term" value="F:geranylgeranyl diphosphate synthase activity"/>
    <property type="evidence" value="ECO:0007669"/>
    <property type="project" value="InterPro"/>
</dbReference>
<dbReference type="SFLD" id="SFLDG01018">
    <property type="entry name" value="Squalene/Phytoene_Synthase_Lik"/>
    <property type="match status" value="1"/>
</dbReference>
<dbReference type="GO" id="GO:0051996">
    <property type="term" value="F:squalene synthase [NAD(P)H] activity"/>
    <property type="evidence" value="ECO:0007669"/>
    <property type="project" value="InterPro"/>
</dbReference>
<dbReference type="OrthoDB" id="9807580at2"/>
<sequence length="290" mass="32776">MRAVSPSTREAYRECLRQAHSHYENFPVASRLVPAPLRGPIAAIYSFARRGDDLADEGDVSATARLAALDDLATRLEAAAAGAPDPDDPTFIALAHAIAAYNLPTALFHDLLQAFRQDVTQTRYPDFEQVLRYCRCSANPVGRLLLHLTGQADAHRLALSDRVCTSLQLINFYQDLAQDYHEMGRIYLPQDEMARYGVTEAHFRDQLTDPPFRQLMQDQYRRADEYLREGAPLGGLLSGRIGLEIRLIIAAGGRVLTRLQQQHDDLFSRPRLQPRDYLLILRDGLIPRRR</sequence>
<dbReference type="InterPro" id="IPR008949">
    <property type="entry name" value="Isoprenoid_synthase_dom_sf"/>
</dbReference>
<dbReference type="InterPro" id="IPR044843">
    <property type="entry name" value="Trans_IPPS_bact-type"/>
</dbReference>
<accession>A0A1H9D062</accession>
<dbReference type="STRING" id="867345.SAMN05421693_11574"/>
<dbReference type="Gene3D" id="1.10.600.10">
    <property type="entry name" value="Farnesyl Diphosphate Synthase"/>
    <property type="match status" value="1"/>
</dbReference>
<evidence type="ECO:0000313" key="2">
    <source>
        <dbReference type="Proteomes" id="UP000199496"/>
    </source>
</evidence>
<dbReference type="InterPro" id="IPR033904">
    <property type="entry name" value="Trans_IPPS_HH"/>
</dbReference>
<dbReference type="GO" id="GO:0016114">
    <property type="term" value="P:terpenoid biosynthetic process"/>
    <property type="evidence" value="ECO:0007669"/>
    <property type="project" value="UniProtKB-ARBA"/>
</dbReference>
<name>A0A1H9D062_9GAMM</name>
<dbReference type="Proteomes" id="UP000199496">
    <property type="component" value="Unassembled WGS sequence"/>
</dbReference>
<dbReference type="NCBIfam" id="TIGR03464">
    <property type="entry name" value="HpnC"/>
    <property type="match status" value="1"/>
</dbReference>
<dbReference type="SFLD" id="SFLDS00005">
    <property type="entry name" value="Isoprenoid_Synthase_Type_I"/>
    <property type="match status" value="1"/>
</dbReference>
<dbReference type="InterPro" id="IPR017827">
    <property type="entry name" value="HSQ_synthase_HpnC"/>
</dbReference>
<evidence type="ECO:0000313" key="1">
    <source>
        <dbReference type="EMBL" id="SEQ06781.1"/>
    </source>
</evidence>
<dbReference type="CDD" id="cd00683">
    <property type="entry name" value="Trans_IPPS_HH"/>
    <property type="match status" value="1"/>
</dbReference>
<protein>
    <submittedName>
        <fullName evidence="1">Squalene synthase HpnC</fullName>
    </submittedName>
</protein>